<reference evidence="5" key="1">
    <citation type="journal article" date="2019" name="Int. J. Syst. Evol. Microbiol.">
        <title>The Global Catalogue of Microorganisms (GCM) 10K type strain sequencing project: providing services to taxonomists for standard genome sequencing and annotation.</title>
        <authorList>
            <consortium name="The Broad Institute Genomics Platform"/>
            <consortium name="The Broad Institute Genome Sequencing Center for Infectious Disease"/>
            <person name="Wu L."/>
            <person name="Ma J."/>
        </authorList>
    </citation>
    <scope>NUCLEOTIDE SEQUENCE [LARGE SCALE GENOMIC DNA]</scope>
    <source>
        <strain evidence="5">TBRC 7912</strain>
    </source>
</reference>
<dbReference type="Gene3D" id="2.10.10.20">
    <property type="entry name" value="Carbohydrate-binding module superfamily 5/12"/>
    <property type="match status" value="1"/>
</dbReference>
<keyword evidence="2" id="KW-0732">Signal</keyword>
<dbReference type="RefSeq" id="WP_386194145.1">
    <property type="nucleotide sequence ID" value="NZ_JBHSBC010000033.1"/>
</dbReference>
<accession>A0ABV8FAC0</accession>
<dbReference type="InterPro" id="IPR036573">
    <property type="entry name" value="CBM_sf_5/12"/>
</dbReference>
<feature type="domain" description="Chitin-binding type-3" evidence="3">
    <location>
        <begin position="44"/>
        <end position="88"/>
    </location>
</feature>
<dbReference type="Pfam" id="PF02839">
    <property type="entry name" value="CBM_5_12"/>
    <property type="match status" value="1"/>
</dbReference>
<sequence>MRIRRLLAVLLATALSTGTLAALAPAPAIASTGRQASAVTSIVWMPYWNYEVGDLVYGLTNRSAMYRCLVDHFSMPEWAPEDTPALWQRI</sequence>
<dbReference type="SUPFAM" id="SSF51055">
    <property type="entry name" value="Carbohydrate binding domain"/>
    <property type="match status" value="1"/>
</dbReference>
<dbReference type="InterPro" id="IPR003610">
    <property type="entry name" value="CBM5/12"/>
</dbReference>
<evidence type="ECO:0000256" key="1">
    <source>
        <dbReference type="ARBA" id="ARBA00022801"/>
    </source>
</evidence>
<comment type="caution">
    <text evidence="4">The sequence shown here is derived from an EMBL/GenBank/DDBJ whole genome shotgun (WGS) entry which is preliminary data.</text>
</comment>
<evidence type="ECO:0000313" key="4">
    <source>
        <dbReference type="EMBL" id="MFC3984378.1"/>
    </source>
</evidence>
<name>A0ABV8FAC0_9ACTN</name>
<proteinExistence type="predicted"/>
<keyword evidence="1" id="KW-0378">Hydrolase</keyword>
<keyword evidence="5" id="KW-1185">Reference proteome</keyword>
<dbReference type="EMBL" id="JBHSBC010000033">
    <property type="protein sequence ID" value="MFC3984378.1"/>
    <property type="molecule type" value="Genomic_DNA"/>
</dbReference>
<protein>
    <submittedName>
        <fullName evidence="4">Carbohydrate-binding protein</fullName>
    </submittedName>
</protein>
<feature type="chain" id="PRO_5045966592" evidence="2">
    <location>
        <begin position="22"/>
        <end position="90"/>
    </location>
</feature>
<dbReference type="CDD" id="cd12214">
    <property type="entry name" value="ChiA1_BD"/>
    <property type="match status" value="1"/>
</dbReference>
<organism evidence="4 5">
    <name type="scientific">Streptosporangium jomthongense</name>
    <dbReference type="NCBI Taxonomy" id="1193683"/>
    <lineage>
        <taxon>Bacteria</taxon>
        <taxon>Bacillati</taxon>
        <taxon>Actinomycetota</taxon>
        <taxon>Actinomycetes</taxon>
        <taxon>Streptosporangiales</taxon>
        <taxon>Streptosporangiaceae</taxon>
        <taxon>Streptosporangium</taxon>
    </lineage>
</organism>
<feature type="signal peptide" evidence="2">
    <location>
        <begin position="1"/>
        <end position="21"/>
    </location>
</feature>
<evidence type="ECO:0000259" key="3">
    <source>
        <dbReference type="Pfam" id="PF02839"/>
    </source>
</evidence>
<dbReference type="Proteomes" id="UP001595698">
    <property type="component" value="Unassembled WGS sequence"/>
</dbReference>
<gene>
    <name evidence="4" type="ORF">ACFOYY_29865</name>
</gene>
<evidence type="ECO:0000256" key="2">
    <source>
        <dbReference type="SAM" id="SignalP"/>
    </source>
</evidence>
<evidence type="ECO:0000313" key="5">
    <source>
        <dbReference type="Proteomes" id="UP001595698"/>
    </source>
</evidence>